<name>A0A1T5FAU3_9SPHI</name>
<dbReference type="STRING" id="572036.SAMN05661099_3555"/>
<dbReference type="PANTHER" id="PTHR30576:SF8">
    <property type="entry name" value="UNDECAPRENYL-PHOSPHATE GALACTOSE PHOSPHOTRANSFERASE"/>
    <property type="match status" value="1"/>
</dbReference>
<proteinExistence type="inferred from homology"/>
<sequence length="201" mass="22979">MYRRYFKRGVDLLVSITVIIVLLPIFVLVTGVLAIALRGNPFFIQPRPGLNSKVFRIIKFRTMRNTFDNHGKLLPDDERLFKLGKLIRRCSLDEIPQLINVVIGDMSLIGPRPLLVEYLHLYSADQNRRHLVRPGITGWAQVNGRNAITWTEKFDCDIWYVDHISLGLDFKIVLLTMMKVFKGADVNQSGHVTTEKFGGNA</sequence>
<keyword evidence="2" id="KW-0812">Transmembrane</keyword>
<evidence type="ECO:0000313" key="5">
    <source>
        <dbReference type="Proteomes" id="UP000189981"/>
    </source>
</evidence>
<keyword evidence="5" id="KW-1185">Reference proteome</keyword>
<dbReference type="AlphaFoldDB" id="A0A1T5FAU3"/>
<dbReference type="RefSeq" id="WP_079704055.1">
    <property type="nucleotide sequence ID" value="NZ_FUYR01000007.1"/>
</dbReference>
<keyword evidence="2" id="KW-0472">Membrane</keyword>
<comment type="similarity">
    <text evidence="1">Belongs to the bacterial sugar transferase family.</text>
</comment>
<organism evidence="4 5">
    <name type="scientific">Daejeonella lutea</name>
    <dbReference type="NCBI Taxonomy" id="572036"/>
    <lineage>
        <taxon>Bacteria</taxon>
        <taxon>Pseudomonadati</taxon>
        <taxon>Bacteroidota</taxon>
        <taxon>Sphingobacteriia</taxon>
        <taxon>Sphingobacteriales</taxon>
        <taxon>Sphingobacteriaceae</taxon>
        <taxon>Daejeonella</taxon>
    </lineage>
</organism>
<dbReference type="OrthoDB" id="9808602at2"/>
<gene>
    <name evidence="4" type="ORF">SAMN05661099_3555</name>
</gene>
<protein>
    <submittedName>
        <fullName evidence="4">Sugar transferase involved in LPS biosynthesis (Colanic, teichoic acid)</fullName>
    </submittedName>
</protein>
<evidence type="ECO:0000256" key="1">
    <source>
        <dbReference type="ARBA" id="ARBA00006464"/>
    </source>
</evidence>
<dbReference type="PANTHER" id="PTHR30576">
    <property type="entry name" value="COLANIC BIOSYNTHESIS UDP-GLUCOSE LIPID CARRIER TRANSFERASE"/>
    <property type="match status" value="1"/>
</dbReference>
<dbReference type="GO" id="GO:0016780">
    <property type="term" value="F:phosphotransferase activity, for other substituted phosphate groups"/>
    <property type="evidence" value="ECO:0007669"/>
    <property type="project" value="TreeGrafter"/>
</dbReference>
<evidence type="ECO:0000256" key="2">
    <source>
        <dbReference type="SAM" id="Phobius"/>
    </source>
</evidence>
<dbReference type="EMBL" id="FUYR01000007">
    <property type="protein sequence ID" value="SKB93264.1"/>
    <property type="molecule type" value="Genomic_DNA"/>
</dbReference>
<dbReference type="InterPro" id="IPR003362">
    <property type="entry name" value="Bact_transf"/>
</dbReference>
<keyword evidence="2" id="KW-1133">Transmembrane helix</keyword>
<feature type="transmembrane region" description="Helical" evidence="2">
    <location>
        <begin position="12"/>
        <end position="37"/>
    </location>
</feature>
<accession>A0A1T5FAU3</accession>
<evidence type="ECO:0000259" key="3">
    <source>
        <dbReference type="Pfam" id="PF02397"/>
    </source>
</evidence>
<feature type="domain" description="Bacterial sugar transferase" evidence="3">
    <location>
        <begin position="7"/>
        <end position="182"/>
    </location>
</feature>
<dbReference type="Proteomes" id="UP000189981">
    <property type="component" value="Unassembled WGS sequence"/>
</dbReference>
<dbReference type="Pfam" id="PF02397">
    <property type="entry name" value="Bac_transf"/>
    <property type="match status" value="1"/>
</dbReference>
<keyword evidence="4" id="KW-0808">Transferase</keyword>
<evidence type="ECO:0000313" key="4">
    <source>
        <dbReference type="EMBL" id="SKB93264.1"/>
    </source>
</evidence>
<reference evidence="5" key="1">
    <citation type="submission" date="2017-02" db="EMBL/GenBank/DDBJ databases">
        <authorList>
            <person name="Varghese N."/>
            <person name="Submissions S."/>
        </authorList>
    </citation>
    <scope>NUCLEOTIDE SEQUENCE [LARGE SCALE GENOMIC DNA]</scope>
    <source>
        <strain evidence="5">DSM 22385</strain>
    </source>
</reference>